<dbReference type="Proteomes" id="UP000823637">
    <property type="component" value="Unassembled WGS sequence"/>
</dbReference>
<dbReference type="EMBL" id="JADIMR010000103">
    <property type="protein sequence ID" value="MBO8447470.1"/>
    <property type="molecule type" value="Genomic_DNA"/>
</dbReference>
<evidence type="ECO:0000256" key="3">
    <source>
        <dbReference type="SAM" id="MobiDB-lite"/>
    </source>
</evidence>
<keyword evidence="2" id="KW-0378">Hydrolase</keyword>
<dbReference type="GO" id="GO:0016818">
    <property type="term" value="F:hydrolase activity, acting on acid anhydrides, in phosphorus-containing anhydrides"/>
    <property type="evidence" value="ECO:0007669"/>
    <property type="project" value="InterPro"/>
</dbReference>
<dbReference type="GO" id="GO:0003676">
    <property type="term" value="F:nucleic acid binding"/>
    <property type="evidence" value="ECO:0007669"/>
    <property type="project" value="InterPro"/>
</dbReference>
<dbReference type="Pfam" id="PF08797">
    <property type="entry name" value="HIRAN"/>
    <property type="match status" value="1"/>
</dbReference>
<name>A0A9D9EJ12_9BACT</name>
<keyword evidence="1" id="KW-0479">Metal-binding</keyword>
<feature type="region of interest" description="Disordered" evidence="3">
    <location>
        <begin position="120"/>
        <end position="143"/>
    </location>
</feature>
<proteinExistence type="predicted"/>
<dbReference type="InterPro" id="IPR014905">
    <property type="entry name" value="HIRAN"/>
</dbReference>
<protein>
    <submittedName>
        <fullName evidence="5">HIRAN domain-containing protein</fullName>
    </submittedName>
</protein>
<accession>A0A9D9EJ12</accession>
<evidence type="ECO:0000259" key="4">
    <source>
        <dbReference type="SMART" id="SM00910"/>
    </source>
</evidence>
<reference evidence="5" key="1">
    <citation type="submission" date="2020-10" db="EMBL/GenBank/DDBJ databases">
        <authorList>
            <person name="Gilroy R."/>
        </authorList>
    </citation>
    <scope>NUCLEOTIDE SEQUENCE</scope>
    <source>
        <strain evidence="5">D3-1215</strain>
    </source>
</reference>
<dbReference type="SMART" id="SM00910">
    <property type="entry name" value="HIRAN"/>
    <property type="match status" value="1"/>
</dbReference>
<sequence>MKAKKKFYMSCHLAGRKYHDADEVFDDLHVGTILNLKREHGNPYDPDAIRVIYEDGYGENFVLGYIPQDLNSELAMFLDMGWKKIFECRICKITPEAHFEQQILLSIKILNRKGIEKTESSPAVHKKSGADTQTINPFEEIQK</sequence>
<feature type="domain" description="HIRAN" evidence="4">
    <location>
        <begin position="6"/>
        <end position="111"/>
    </location>
</feature>
<dbReference type="Gene3D" id="3.30.70.2330">
    <property type="match status" value="1"/>
</dbReference>
<organism evidence="5 6">
    <name type="scientific">Candidatus Enterocola intestinipullorum</name>
    <dbReference type="NCBI Taxonomy" id="2840783"/>
    <lineage>
        <taxon>Bacteria</taxon>
        <taxon>Pseudomonadati</taxon>
        <taxon>Bacteroidota</taxon>
        <taxon>Bacteroidia</taxon>
        <taxon>Bacteroidales</taxon>
        <taxon>Candidatus Enterocola</taxon>
    </lineage>
</organism>
<dbReference type="AlphaFoldDB" id="A0A9D9EJ12"/>
<gene>
    <name evidence="5" type="ORF">IAC32_06985</name>
</gene>
<evidence type="ECO:0000313" key="6">
    <source>
        <dbReference type="Proteomes" id="UP000823637"/>
    </source>
</evidence>
<evidence type="ECO:0000256" key="2">
    <source>
        <dbReference type="ARBA" id="ARBA00022801"/>
    </source>
</evidence>
<evidence type="ECO:0000256" key="1">
    <source>
        <dbReference type="ARBA" id="ARBA00022723"/>
    </source>
</evidence>
<dbReference type="GO" id="GO:0008270">
    <property type="term" value="F:zinc ion binding"/>
    <property type="evidence" value="ECO:0007669"/>
    <property type="project" value="InterPro"/>
</dbReference>
<comment type="caution">
    <text evidence="5">The sequence shown here is derived from an EMBL/GenBank/DDBJ whole genome shotgun (WGS) entry which is preliminary data.</text>
</comment>
<reference evidence="5" key="2">
    <citation type="journal article" date="2021" name="PeerJ">
        <title>Extensive microbial diversity within the chicken gut microbiome revealed by metagenomics and culture.</title>
        <authorList>
            <person name="Gilroy R."/>
            <person name="Ravi A."/>
            <person name="Getino M."/>
            <person name="Pursley I."/>
            <person name="Horton D.L."/>
            <person name="Alikhan N.F."/>
            <person name="Baker D."/>
            <person name="Gharbi K."/>
            <person name="Hall N."/>
            <person name="Watson M."/>
            <person name="Adriaenssens E.M."/>
            <person name="Foster-Nyarko E."/>
            <person name="Jarju S."/>
            <person name="Secka A."/>
            <person name="Antonio M."/>
            <person name="Oren A."/>
            <person name="Chaudhuri R.R."/>
            <person name="La Ragione R."/>
            <person name="Hildebrand F."/>
            <person name="Pallen M.J."/>
        </authorList>
    </citation>
    <scope>NUCLEOTIDE SEQUENCE</scope>
    <source>
        <strain evidence="5">D3-1215</strain>
    </source>
</reference>
<evidence type="ECO:0000313" key="5">
    <source>
        <dbReference type="EMBL" id="MBO8447470.1"/>
    </source>
</evidence>